<evidence type="ECO:0000256" key="2">
    <source>
        <dbReference type="ARBA" id="ARBA00022692"/>
    </source>
</evidence>
<sequence>MSELLTIVRLMISQKKDVILSVVFGYIAGIAAVGLFAANGYLISRAALEPPLYVLITMVAVVKIGSFIRAISRYAERYYSHRATFTMLSELRVYFYEKVEQHAPSLFHKYRSGDLLARIVGDVESLQHLFLRVFYPPIIMITVFVSTILFVSFYSMKIVVLLVVGLALTGLIIPAWFAKKQKKVSNRLREERASLSTEVTEWFYGFRELKIHQKLEDKEQQLVNASNQYIFEQQREGTQGNVNQATNVAIALVISWAVLAMGAFLVAHGNLDGVFLAMLVMVSLTVFEHSTPMAVFPIHYEDSERAAKRLNAVIESEDEEQEQVQTKEITSGPPTVKLNEVSFSFPNDDRNILSDVNVVLPAGSKTAIVGPSGSGKSTLLQLLLKLYPATAGEISLSGVPVTHIDQENLWQKTNVVLQENHFFFGTIKDNLLLQTDNWSDDELQQVLDAVQLKGFSLKDTVLEKGQNLSGGEKQRLAMARALVKNASFWILDEPTSSLDSWTEQQIYELLYRQAKNDTVVLVSHRLAGLERMDQIIVMDQGKIVESGTFNDLIKMKGYFYKLKQVEKSILLS</sequence>
<feature type="transmembrane region" description="Helical" evidence="8">
    <location>
        <begin position="248"/>
        <end position="268"/>
    </location>
</feature>
<dbReference type="Pfam" id="PF00005">
    <property type="entry name" value="ABC_tran"/>
    <property type="match status" value="1"/>
</dbReference>
<dbReference type="Gene3D" id="3.40.50.300">
    <property type="entry name" value="P-loop containing nucleotide triphosphate hydrolases"/>
    <property type="match status" value="1"/>
</dbReference>
<dbReference type="InterPro" id="IPR003439">
    <property type="entry name" value="ABC_transporter-like_ATP-bd"/>
</dbReference>
<dbReference type="InterPro" id="IPR036640">
    <property type="entry name" value="ABC1_TM_sf"/>
</dbReference>
<dbReference type="Proteomes" id="UP001589833">
    <property type="component" value="Unassembled WGS sequence"/>
</dbReference>
<evidence type="ECO:0000256" key="7">
    <source>
        <dbReference type="SAM" id="Coils"/>
    </source>
</evidence>
<dbReference type="PANTHER" id="PTHR24221:SF653">
    <property type="entry name" value="TRANSPORT ATP-BINDING PROTEIN CYDC"/>
    <property type="match status" value="1"/>
</dbReference>
<evidence type="ECO:0000256" key="6">
    <source>
        <dbReference type="ARBA" id="ARBA00023136"/>
    </source>
</evidence>
<dbReference type="InterPro" id="IPR039421">
    <property type="entry name" value="Type_1_exporter"/>
</dbReference>
<feature type="transmembrane region" description="Helical" evidence="8">
    <location>
        <begin position="133"/>
        <end position="152"/>
    </location>
</feature>
<keyword evidence="5 8" id="KW-1133">Transmembrane helix</keyword>
<protein>
    <submittedName>
        <fullName evidence="11">Thiol reductant ABC exporter subunit CydC</fullName>
    </submittedName>
</protein>
<keyword evidence="2 8" id="KW-0812">Transmembrane</keyword>
<feature type="domain" description="ABC transmembrane type-1" evidence="10">
    <location>
        <begin position="19"/>
        <end position="288"/>
    </location>
</feature>
<evidence type="ECO:0000256" key="8">
    <source>
        <dbReference type="SAM" id="Phobius"/>
    </source>
</evidence>
<dbReference type="InterPro" id="IPR027417">
    <property type="entry name" value="P-loop_NTPase"/>
</dbReference>
<feature type="coiled-coil region" evidence="7">
    <location>
        <begin position="300"/>
        <end position="327"/>
    </location>
</feature>
<dbReference type="CDD" id="cd18585">
    <property type="entry name" value="ABC_6TM_CydC"/>
    <property type="match status" value="1"/>
</dbReference>
<reference evidence="11 12" key="1">
    <citation type="submission" date="2024-09" db="EMBL/GenBank/DDBJ databases">
        <authorList>
            <person name="Sun Q."/>
            <person name="Mori K."/>
        </authorList>
    </citation>
    <scope>NUCLEOTIDE SEQUENCE [LARGE SCALE GENOMIC DNA]</scope>
    <source>
        <strain evidence="11 12">NCAIM B.02301</strain>
    </source>
</reference>
<evidence type="ECO:0000259" key="10">
    <source>
        <dbReference type="PROSITE" id="PS50929"/>
    </source>
</evidence>
<proteinExistence type="predicted"/>
<dbReference type="Gene3D" id="1.20.1560.10">
    <property type="entry name" value="ABC transporter type 1, transmembrane domain"/>
    <property type="match status" value="1"/>
</dbReference>
<dbReference type="PANTHER" id="PTHR24221">
    <property type="entry name" value="ATP-BINDING CASSETTE SUB-FAMILY B"/>
    <property type="match status" value="1"/>
</dbReference>
<dbReference type="PROSITE" id="PS50893">
    <property type="entry name" value="ABC_TRANSPORTER_2"/>
    <property type="match status" value="1"/>
</dbReference>
<dbReference type="NCBIfam" id="TIGR02868">
    <property type="entry name" value="CydC"/>
    <property type="match status" value="1"/>
</dbReference>
<dbReference type="EMBL" id="JBHLTR010000007">
    <property type="protein sequence ID" value="MFC0558946.1"/>
    <property type="molecule type" value="Genomic_DNA"/>
</dbReference>
<dbReference type="RefSeq" id="WP_273844967.1">
    <property type="nucleotide sequence ID" value="NZ_JAQQWT010000011.1"/>
</dbReference>
<dbReference type="SUPFAM" id="SSF90123">
    <property type="entry name" value="ABC transporter transmembrane region"/>
    <property type="match status" value="1"/>
</dbReference>
<dbReference type="CDD" id="cd03228">
    <property type="entry name" value="ABCC_MRP_Like"/>
    <property type="match status" value="1"/>
</dbReference>
<feature type="transmembrane region" description="Helical" evidence="8">
    <location>
        <begin position="158"/>
        <end position="178"/>
    </location>
</feature>
<evidence type="ECO:0000256" key="5">
    <source>
        <dbReference type="ARBA" id="ARBA00022989"/>
    </source>
</evidence>
<dbReference type="Pfam" id="PF00664">
    <property type="entry name" value="ABC_membrane"/>
    <property type="match status" value="1"/>
</dbReference>
<dbReference type="InterPro" id="IPR014223">
    <property type="entry name" value="ABC_CydC/D"/>
</dbReference>
<dbReference type="SUPFAM" id="SSF52540">
    <property type="entry name" value="P-loop containing nucleoside triphosphate hydrolases"/>
    <property type="match status" value="1"/>
</dbReference>
<gene>
    <name evidence="11" type="primary">cydC</name>
    <name evidence="11" type="ORF">ACFFH4_07760</name>
</gene>
<dbReference type="PROSITE" id="PS50929">
    <property type="entry name" value="ABC_TM1F"/>
    <property type="match status" value="1"/>
</dbReference>
<organism evidence="11 12">
    <name type="scientific">Halalkalibacter alkalisediminis</name>
    <dbReference type="NCBI Taxonomy" id="935616"/>
    <lineage>
        <taxon>Bacteria</taxon>
        <taxon>Bacillati</taxon>
        <taxon>Bacillota</taxon>
        <taxon>Bacilli</taxon>
        <taxon>Bacillales</taxon>
        <taxon>Bacillaceae</taxon>
        <taxon>Halalkalibacter</taxon>
    </lineage>
</organism>
<feature type="domain" description="ABC transporter" evidence="9">
    <location>
        <begin position="336"/>
        <end position="565"/>
    </location>
</feature>
<comment type="caution">
    <text evidence="11">The sequence shown here is derived from an EMBL/GenBank/DDBJ whole genome shotgun (WGS) entry which is preliminary data.</text>
</comment>
<evidence type="ECO:0000313" key="11">
    <source>
        <dbReference type="EMBL" id="MFC0558946.1"/>
    </source>
</evidence>
<dbReference type="InterPro" id="IPR017871">
    <property type="entry name" value="ABC_transporter-like_CS"/>
</dbReference>
<feature type="transmembrane region" description="Helical" evidence="8">
    <location>
        <begin position="50"/>
        <end position="72"/>
    </location>
</feature>
<keyword evidence="7" id="KW-0175">Coiled coil</keyword>
<dbReference type="SMART" id="SM00382">
    <property type="entry name" value="AAA"/>
    <property type="match status" value="1"/>
</dbReference>
<evidence type="ECO:0000256" key="1">
    <source>
        <dbReference type="ARBA" id="ARBA00004651"/>
    </source>
</evidence>
<evidence type="ECO:0000256" key="3">
    <source>
        <dbReference type="ARBA" id="ARBA00022741"/>
    </source>
</evidence>
<comment type="subcellular location">
    <subcellularLocation>
        <location evidence="1">Cell membrane</location>
        <topology evidence="1">Multi-pass membrane protein</topology>
    </subcellularLocation>
</comment>
<keyword evidence="4" id="KW-0067">ATP-binding</keyword>
<dbReference type="PROSITE" id="PS00211">
    <property type="entry name" value="ABC_TRANSPORTER_1"/>
    <property type="match status" value="1"/>
</dbReference>
<name>A0ABV6NDV6_9BACI</name>
<feature type="transmembrane region" description="Helical" evidence="8">
    <location>
        <begin position="18"/>
        <end position="38"/>
    </location>
</feature>
<dbReference type="InterPro" id="IPR003593">
    <property type="entry name" value="AAA+_ATPase"/>
</dbReference>
<evidence type="ECO:0000256" key="4">
    <source>
        <dbReference type="ARBA" id="ARBA00022840"/>
    </source>
</evidence>
<evidence type="ECO:0000259" key="9">
    <source>
        <dbReference type="PROSITE" id="PS50893"/>
    </source>
</evidence>
<dbReference type="InterPro" id="IPR011527">
    <property type="entry name" value="ABC1_TM_dom"/>
</dbReference>
<accession>A0ABV6NDV6</accession>
<feature type="coiled-coil region" evidence="7">
    <location>
        <begin position="178"/>
        <end position="235"/>
    </location>
</feature>
<keyword evidence="3" id="KW-0547">Nucleotide-binding</keyword>
<keyword evidence="12" id="KW-1185">Reference proteome</keyword>
<keyword evidence="6 8" id="KW-0472">Membrane</keyword>
<evidence type="ECO:0000313" key="12">
    <source>
        <dbReference type="Proteomes" id="UP001589833"/>
    </source>
</evidence>